<evidence type="ECO:0000313" key="1">
    <source>
        <dbReference type="EMBL" id="SLN38241.1"/>
    </source>
</evidence>
<name>A0A1X6Z1M1_9RHOB</name>
<dbReference type="RefSeq" id="WP_159456744.1">
    <property type="nucleotide sequence ID" value="NZ_FWFK01000003.1"/>
</dbReference>
<keyword evidence="2" id="KW-1185">Reference proteome</keyword>
<reference evidence="1 2" key="1">
    <citation type="submission" date="2017-03" db="EMBL/GenBank/DDBJ databases">
        <authorList>
            <person name="Afonso C.L."/>
            <person name="Miller P.J."/>
            <person name="Scott M.A."/>
            <person name="Spackman E."/>
            <person name="Goraichik I."/>
            <person name="Dimitrov K.M."/>
            <person name="Suarez D.L."/>
            <person name="Swayne D.E."/>
        </authorList>
    </citation>
    <scope>NUCLEOTIDE SEQUENCE [LARGE SCALE GENOMIC DNA]</scope>
    <source>
        <strain evidence="1 2">CECT 8625</strain>
    </source>
</reference>
<protein>
    <submittedName>
        <fullName evidence="1">Uncharacterized protein</fullName>
    </submittedName>
</protein>
<dbReference type="EMBL" id="FWFK01000003">
    <property type="protein sequence ID" value="SLN38241.1"/>
    <property type="molecule type" value="Genomic_DNA"/>
</dbReference>
<proteinExistence type="predicted"/>
<gene>
    <name evidence="1" type="ORF">ROJ8625_01749</name>
</gene>
<sequence>MRAHTMRDFTMCKALLLAALIGVGHLTLALDARAGTDESEGFSISSLFGCDAARAV</sequence>
<organism evidence="1 2">
    <name type="scientific">Roseivivax jejudonensis</name>
    <dbReference type="NCBI Taxonomy" id="1529041"/>
    <lineage>
        <taxon>Bacteria</taxon>
        <taxon>Pseudomonadati</taxon>
        <taxon>Pseudomonadota</taxon>
        <taxon>Alphaproteobacteria</taxon>
        <taxon>Rhodobacterales</taxon>
        <taxon>Roseobacteraceae</taxon>
        <taxon>Roseivivax</taxon>
    </lineage>
</organism>
<dbReference type="AlphaFoldDB" id="A0A1X6Z1M1"/>
<accession>A0A1X6Z1M1</accession>
<dbReference type="Proteomes" id="UP000193570">
    <property type="component" value="Unassembled WGS sequence"/>
</dbReference>
<evidence type="ECO:0000313" key="2">
    <source>
        <dbReference type="Proteomes" id="UP000193570"/>
    </source>
</evidence>